<dbReference type="Proteomes" id="UP000095300">
    <property type="component" value="Unassembled WGS sequence"/>
</dbReference>
<gene>
    <name evidence="6" type="primary">106083692</name>
</gene>
<evidence type="ECO:0000256" key="2">
    <source>
        <dbReference type="ARBA" id="ARBA00023157"/>
    </source>
</evidence>
<dbReference type="SUPFAM" id="SSF49854">
    <property type="entry name" value="Spermadhesin, CUB domain"/>
    <property type="match status" value="1"/>
</dbReference>
<organism evidence="6 7">
    <name type="scientific">Stomoxys calcitrans</name>
    <name type="common">Stable fly</name>
    <name type="synonym">Conops calcitrans</name>
    <dbReference type="NCBI Taxonomy" id="35570"/>
    <lineage>
        <taxon>Eukaryota</taxon>
        <taxon>Metazoa</taxon>
        <taxon>Ecdysozoa</taxon>
        <taxon>Arthropoda</taxon>
        <taxon>Hexapoda</taxon>
        <taxon>Insecta</taxon>
        <taxon>Pterygota</taxon>
        <taxon>Neoptera</taxon>
        <taxon>Endopterygota</taxon>
        <taxon>Diptera</taxon>
        <taxon>Brachycera</taxon>
        <taxon>Muscomorpha</taxon>
        <taxon>Muscoidea</taxon>
        <taxon>Muscidae</taxon>
        <taxon>Stomoxys</taxon>
    </lineage>
</organism>
<feature type="signal peptide" evidence="4">
    <location>
        <begin position="1"/>
        <end position="19"/>
    </location>
</feature>
<evidence type="ECO:0000256" key="4">
    <source>
        <dbReference type="SAM" id="SignalP"/>
    </source>
</evidence>
<evidence type="ECO:0000313" key="6">
    <source>
        <dbReference type="EnsemblMetazoa" id="SCAU004215-PA"/>
    </source>
</evidence>
<dbReference type="SMART" id="SM00042">
    <property type="entry name" value="CUB"/>
    <property type="match status" value="1"/>
</dbReference>
<keyword evidence="7" id="KW-1185">Reference proteome</keyword>
<accession>A0A1I8P2I7</accession>
<dbReference type="OrthoDB" id="6369184at2759"/>
<dbReference type="PANTHER" id="PTHR24251">
    <property type="entry name" value="OVOCHYMASE-RELATED"/>
    <property type="match status" value="1"/>
</dbReference>
<dbReference type="InterPro" id="IPR035914">
    <property type="entry name" value="Sperma_CUB_dom_sf"/>
</dbReference>
<dbReference type="KEGG" id="scac:106083692"/>
<dbReference type="AlphaFoldDB" id="A0A1I8P2I7"/>
<feature type="domain" description="CUB" evidence="5">
    <location>
        <begin position="315"/>
        <end position="410"/>
    </location>
</feature>
<reference evidence="6" key="1">
    <citation type="submission" date="2020-05" db="UniProtKB">
        <authorList>
            <consortium name="EnsemblMetazoa"/>
        </authorList>
    </citation>
    <scope>IDENTIFICATION</scope>
    <source>
        <strain evidence="6">USDA</strain>
    </source>
</reference>
<dbReference type="EnsemblMetazoa" id="SCAU004215-RA">
    <property type="protein sequence ID" value="SCAU004215-PA"/>
    <property type="gene ID" value="SCAU004215"/>
</dbReference>
<evidence type="ECO:0000256" key="3">
    <source>
        <dbReference type="PROSITE-ProRule" id="PRU00059"/>
    </source>
</evidence>
<comment type="caution">
    <text evidence="3">Lacks conserved residue(s) required for the propagation of feature annotation.</text>
</comment>
<evidence type="ECO:0000256" key="1">
    <source>
        <dbReference type="ARBA" id="ARBA00022737"/>
    </source>
</evidence>
<dbReference type="Gene3D" id="2.60.120.290">
    <property type="entry name" value="Spermadhesin, CUB domain"/>
    <property type="match status" value="2"/>
</dbReference>
<proteinExistence type="predicted"/>
<feature type="domain" description="CUB" evidence="5">
    <location>
        <begin position="28"/>
        <end position="145"/>
    </location>
</feature>
<feature type="chain" id="PRO_5009325902" description="CUB domain-containing protein" evidence="4">
    <location>
        <begin position="20"/>
        <end position="703"/>
    </location>
</feature>
<dbReference type="Pfam" id="PF00431">
    <property type="entry name" value="CUB"/>
    <property type="match status" value="1"/>
</dbReference>
<dbReference type="InterPro" id="IPR000859">
    <property type="entry name" value="CUB_dom"/>
</dbReference>
<dbReference type="STRING" id="35570.A0A1I8P2I7"/>
<name>A0A1I8P2I7_STOCA</name>
<dbReference type="CDD" id="cd00041">
    <property type="entry name" value="CUB"/>
    <property type="match status" value="1"/>
</dbReference>
<dbReference type="VEuPathDB" id="VectorBase:SCAU004215"/>
<keyword evidence="2" id="KW-1015">Disulfide bond</keyword>
<sequence length="703" mass="79441">MKFLLYHLASIWWISLAWGHTHDEIPKCALTGVYKTRQTILESPNYPDNYPAGTCWDYVIRSPFRCPTKFHVQFLDFYLEASKDCQNDYLAVGLENVDDDMDTLCGQVVGIKKYHTPDGILRLRFYADESPWSTGKGFKLLITRLACEKEEVQRQLDDNEDDDDTVTVTAPINHLRPPQTQIMDLFRNFTGQEQHQVYPLPPVFAINYATPLPSPPYPAIGGYYLPSAPAVQQQNYLANTQNTLEKPCTTNNEQKQLQQQQQQQPQLLYPTQPSYVVGSSNNYLPISRDQYVGSWPTSSYLRAIDGNGRALDECCTSAFQQKRFYLSSPGFPRTIFSNLLPVNRRDCEFRIQKHSGNVCRLRVEFKFFDFGQSYHGTGSVEGNIGLPAIASSRNTCTDDYIEIDNQRFCGCHSDNVYTGFWNYQGHKKIRMRMGYSGIPSSGFLLELIQEECSETQFSTSTLRPTRPIAPTPTLPIENGHNYLDQQLQHGGGHYTGGLTQQQFGGLAQNIEGQNPFPLQPNYQGQPVLQPFINPGIPQNPLFGQPQISLPSNGGLYQPVPAQLGGGYQYTSPNPLQVNPFGLPQIRYARSFGDQQQPVTIVETNSTRKEYYFNDNGDTTTSGPYASALRAEPQLSIAMSRSSKAEGATRWEAEDLRANKNRAQVRRKCSFDMGDILRLSVDVLWITKPTCYAPQRNWFSNLLG</sequence>
<evidence type="ECO:0000313" key="7">
    <source>
        <dbReference type="Proteomes" id="UP000095300"/>
    </source>
</evidence>
<keyword evidence="4" id="KW-0732">Signal</keyword>
<keyword evidence="1" id="KW-0677">Repeat</keyword>
<dbReference type="PROSITE" id="PS01180">
    <property type="entry name" value="CUB"/>
    <property type="match status" value="2"/>
</dbReference>
<protein>
    <recommendedName>
        <fullName evidence="5">CUB domain-containing protein</fullName>
    </recommendedName>
</protein>
<evidence type="ECO:0000259" key="5">
    <source>
        <dbReference type="PROSITE" id="PS01180"/>
    </source>
</evidence>